<name>A0ABQ5I363_9ASTR</name>
<evidence type="ECO:0000313" key="1">
    <source>
        <dbReference type="EMBL" id="GJT94050.1"/>
    </source>
</evidence>
<evidence type="ECO:0000313" key="2">
    <source>
        <dbReference type="Proteomes" id="UP001151760"/>
    </source>
</evidence>
<protein>
    <submittedName>
        <fullName evidence="1">Uncharacterized protein</fullName>
    </submittedName>
</protein>
<reference evidence="1" key="1">
    <citation type="journal article" date="2022" name="Int. J. Mol. Sci.">
        <title>Draft Genome of Tanacetum Coccineum: Genomic Comparison of Closely Related Tanacetum-Family Plants.</title>
        <authorList>
            <person name="Yamashiro T."/>
            <person name="Shiraishi A."/>
            <person name="Nakayama K."/>
            <person name="Satake H."/>
        </authorList>
    </citation>
    <scope>NUCLEOTIDE SEQUENCE</scope>
</reference>
<dbReference type="Proteomes" id="UP001151760">
    <property type="component" value="Unassembled WGS sequence"/>
</dbReference>
<reference evidence="1" key="2">
    <citation type="submission" date="2022-01" db="EMBL/GenBank/DDBJ databases">
        <authorList>
            <person name="Yamashiro T."/>
            <person name="Shiraishi A."/>
            <person name="Satake H."/>
            <person name="Nakayama K."/>
        </authorList>
    </citation>
    <scope>NUCLEOTIDE SEQUENCE</scope>
</reference>
<sequence>MGHSTKHRSLGFSGISFTFSGSDPTYEDEDNNIGDSTGGSVSLGGVVWWPPLCLSSLGSCLEDTSYLIGGELDILDDHFSE</sequence>
<dbReference type="EMBL" id="BQNB010020260">
    <property type="protein sequence ID" value="GJT94050.1"/>
    <property type="molecule type" value="Genomic_DNA"/>
</dbReference>
<comment type="caution">
    <text evidence="1">The sequence shown here is derived from an EMBL/GenBank/DDBJ whole genome shotgun (WGS) entry which is preliminary data.</text>
</comment>
<keyword evidence="2" id="KW-1185">Reference proteome</keyword>
<organism evidence="1 2">
    <name type="scientific">Tanacetum coccineum</name>
    <dbReference type="NCBI Taxonomy" id="301880"/>
    <lineage>
        <taxon>Eukaryota</taxon>
        <taxon>Viridiplantae</taxon>
        <taxon>Streptophyta</taxon>
        <taxon>Embryophyta</taxon>
        <taxon>Tracheophyta</taxon>
        <taxon>Spermatophyta</taxon>
        <taxon>Magnoliopsida</taxon>
        <taxon>eudicotyledons</taxon>
        <taxon>Gunneridae</taxon>
        <taxon>Pentapetalae</taxon>
        <taxon>asterids</taxon>
        <taxon>campanulids</taxon>
        <taxon>Asterales</taxon>
        <taxon>Asteraceae</taxon>
        <taxon>Asteroideae</taxon>
        <taxon>Anthemideae</taxon>
        <taxon>Anthemidinae</taxon>
        <taxon>Tanacetum</taxon>
    </lineage>
</organism>
<proteinExistence type="predicted"/>
<accession>A0ABQ5I363</accession>
<gene>
    <name evidence="1" type="ORF">Tco_1082895</name>
</gene>